<accession>A0A068WDE0</accession>
<keyword evidence="4" id="KW-0677">Repeat</keyword>
<evidence type="ECO:0000313" key="6">
    <source>
        <dbReference type="Proteomes" id="UP000492820"/>
    </source>
</evidence>
<dbReference type="InterPro" id="IPR050687">
    <property type="entry name" value="Dynein_IC"/>
</dbReference>
<dbReference type="Proteomes" id="UP000492820">
    <property type="component" value="Unassembled WGS sequence"/>
</dbReference>
<gene>
    <name evidence="5" type="ORF">EgrG_000585700</name>
</gene>
<keyword evidence="3" id="KW-0853">WD repeat</keyword>
<dbReference type="SUPFAM" id="SSF50978">
    <property type="entry name" value="WD40 repeat-like"/>
    <property type="match status" value="1"/>
</dbReference>
<comment type="subcellular location">
    <subcellularLocation>
        <location evidence="1">Cytoplasm</location>
    </subcellularLocation>
</comment>
<dbReference type="InterPro" id="IPR015943">
    <property type="entry name" value="WD40/YVTN_repeat-like_dom_sf"/>
</dbReference>
<dbReference type="GO" id="GO:0045504">
    <property type="term" value="F:dynein heavy chain binding"/>
    <property type="evidence" value="ECO:0007669"/>
    <property type="project" value="TreeGrafter"/>
</dbReference>
<reference evidence="5 6" key="1">
    <citation type="journal article" date="2013" name="Nature">
        <title>The genomes of four tapeworm species reveal adaptations to parasitism.</title>
        <authorList>
            <person name="Tsai I.J."/>
            <person name="Zarowiecki M."/>
            <person name="Holroyd N."/>
            <person name="Garciarrubio A."/>
            <person name="Sanchez-Flores A."/>
            <person name="Brooks K.L."/>
            <person name="Tracey A."/>
            <person name="Bobes R.J."/>
            <person name="Fragoso G."/>
            <person name="Sciutto E."/>
            <person name="Aslett M."/>
            <person name="Beasley H."/>
            <person name="Bennett H.M."/>
            <person name="Cai J."/>
            <person name="Camicia F."/>
            <person name="Clark R."/>
            <person name="Cucher M."/>
            <person name="De Silva N."/>
            <person name="Day T.A."/>
            <person name="Deplazes P."/>
            <person name="Estrada K."/>
            <person name="Fernandez C."/>
            <person name="Holland P.W."/>
            <person name="Hou J."/>
            <person name="Hu S."/>
            <person name="Huckvale T."/>
            <person name="Hung S.S."/>
            <person name="Kamenetzky L."/>
            <person name="Keane J.A."/>
            <person name="Kiss F."/>
            <person name="Koziol U."/>
            <person name="Lambert O."/>
            <person name="Liu K."/>
            <person name="Luo X."/>
            <person name="Luo Y."/>
            <person name="Macchiaroli N."/>
            <person name="Nichol S."/>
            <person name="Paps J."/>
            <person name="Parkinson J."/>
            <person name="Pouchkina-Stantcheva N."/>
            <person name="Riddiford N."/>
            <person name="Rosenzvit M."/>
            <person name="Salinas G."/>
            <person name="Wasmuth J.D."/>
            <person name="Zamanian M."/>
            <person name="Zheng Y."/>
            <person name="Cai X."/>
            <person name="Soberon X."/>
            <person name="Olson P.D."/>
            <person name="Laclette J.P."/>
            <person name="Brehm K."/>
            <person name="Berriman M."/>
            <person name="Garciarrubio A."/>
            <person name="Bobes R.J."/>
            <person name="Fragoso G."/>
            <person name="Sanchez-Flores A."/>
            <person name="Estrada K."/>
            <person name="Cevallos M.A."/>
            <person name="Morett E."/>
            <person name="Gonzalez V."/>
            <person name="Portillo T."/>
            <person name="Ochoa-Leyva A."/>
            <person name="Jose M.V."/>
            <person name="Sciutto E."/>
            <person name="Landa A."/>
            <person name="Jimenez L."/>
            <person name="Valdes V."/>
            <person name="Carrero J.C."/>
            <person name="Larralde C."/>
            <person name="Morales-Montor J."/>
            <person name="Limon-Lason J."/>
            <person name="Soberon X."/>
            <person name="Laclette J.P."/>
        </authorList>
    </citation>
    <scope>NUCLEOTIDE SEQUENCE [LARGE SCALE GENOMIC DNA]</scope>
</reference>
<organism evidence="5">
    <name type="scientific">Echinococcus granulosus</name>
    <name type="common">Hydatid tapeworm</name>
    <dbReference type="NCBI Taxonomy" id="6210"/>
    <lineage>
        <taxon>Eukaryota</taxon>
        <taxon>Metazoa</taxon>
        <taxon>Spiralia</taxon>
        <taxon>Lophotrochozoa</taxon>
        <taxon>Platyhelminthes</taxon>
        <taxon>Cestoda</taxon>
        <taxon>Eucestoda</taxon>
        <taxon>Cyclophyllidea</taxon>
        <taxon>Taeniidae</taxon>
        <taxon>Echinococcus</taxon>
        <taxon>Echinococcus granulosus group</taxon>
    </lineage>
</organism>
<dbReference type="GO" id="GO:0045503">
    <property type="term" value="F:dynein light chain binding"/>
    <property type="evidence" value="ECO:0007669"/>
    <property type="project" value="TreeGrafter"/>
</dbReference>
<reference evidence="7" key="3">
    <citation type="submission" date="2020-10" db="UniProtKB">
        <authorList>
            <consortium name="WormBaseParasite"/>
        </authorList>
    </citation>
    <scope>IDENTIFICATION</scope>
</reference>
<reference evidence="5" key="2">
    <citation type="submission" date="2014-06" db="EMBL/GenBank/DDBJ databases">
        <authorList>
            <person name="Aslett M."/>
        </authorList>
    </citation>
    <scope>NUCLEOTIDE SEQUENCE</scope>
</reference>
<dbReference type="WBParaSite" id="EgrG_000585700">
    <property type="protein sequence ID" value="EgrG_000585700"/>
    <property type="gene ID" value="EgrG_000585700"/>
</dbReference>
<sequence length="679" mass="74641">MSGVDRKVELARKKAKLAALREERLRKEEKHNKALPSSFSIPTVDAISVDGILRELGVVSNIETNGRMDQDELEKSASSVVSTSISDTVERRPQSKLSLSKVFQCSVDSQEPITYSKQVQTDPENLPKVNSPNIERWNEDASRTFLGLQSFEWDDEIGANPYNENDSHLSEVTQFIRNLELNKSVRFNHPETPVKSAPLRELTEEEKQAAMETESFHEFFSRTSRIIQRALEEPNDIFFDYSGAEREEDAQGKHQLVKYIGDFYDKTYVSGGGRGSVVALDWSAVHPELLLAAYQAQAREGSGVGDGNGVDEGGIECSCCCIWNLKYRQTAPEYVFTYRVDITAATLTEFHPSLVIGGTRGGQIVLWDSRVNRRTPVQMTHLAGDGAAHVEAICGLVVSGSRNANSLVSVSSEGRLCSWALDMLGAPIQTLDLTPSVINSTSSGGVKRSSNPITPTCLAFLPGLDASRFLVCSQDGSVYVGSRHGKNAGLTAQFEGHKAPVTGVSVLASAEVAVIAEDVAVPMTNGGEGPLFVTTGMDCSMRLWSVRESPAYPLLSYEDRNDYFVGCDASPIHPGLFATMDLSGCLDFWSLNSDHEVPTASIQVEGDALLNRCRFHKKGFHLSVGGDDGRVRLFELHESLAMPKADEHIQLNRLVRKLSNSAAEEYEVQNHAWWHGHVR</sequence>
<dbReference type="AlphaFoldDB" id="A0A068WDE0"/>
<dbReference type="EMBL" id="LK028578">
    <property type="protein sequence ID" value="CDS18107.1"/>
    <property type="molecule type" value="Genomic_DNA"/>
</dbReference>
<dbReference type="GO" id="GO:0010970">
    <property type="term" value="P:transport along microtubule"/>
    <property type="evidence" value="ECO:0007669"/>
    <property type="project" value="TreeGrafter"/>
</dbReference>
<evidence type="ECO:0000256" key="1">
    <source>
        <dbReference type="ARBA" id="ARBA00004496"/>
    </source>
</evidence>
<dbReference type="InterPro" id="IPR036322">
    <property type="entry name" value="WD40_repeat_dom_sf"/>
</dbReference>
<evidence type="ECO:0000313" key="7">
    <source>
        <dbReference type="WBParaSite" id="EgrG_000585700"/>
    </source>
</evidence>
<dbReference type="GO" id="GO:0005868">
    <property type="term" value="C:cytoplasmic dynein complex"/>
    <property type="evidence" value="ECO:0007669"/>
    <property type="project" value="TreeGrafter"/>
</dbReference>
<dbReference type="GO" id="GO:0005737">
    <property type="term" value="C:cytoplasm"/>
    <property type="evidence" value="ECO:0007669"/>
    <property type="project" value="UniProtKB-SubCell"/>
</dbReference>
<dbReference type="Gene3D" id="2.130.10.10">
    <property type="entry name" value="YVTN repeat-like/Quinoprotein amine dehydrogenase"/>
    <property type="match status" value="2"/>
</dbReference>
<protein>
    <submittedName>
        <fullName evidence="5 7">Dynein intermediate chain</fullName>
    </submittedName>
</protein>
<evidence type="ECO:0000256" key="3">
    <source>
        <dbReference type="ARBA" id="ARBA00022574"/>
    </source>
</evidence>
<evidence type="ECO:0000256" key="4">
    <source>
        <dbReference type="ARBA" id="ARBA00022737"/>
    </source>
</evidence>
<dbReference type="PANTHER" id="PTHR12442:SF22">
    <property type="entry name" value="CYTOPLASMIC DYNEIN 1 INTERMEDIATE CHAIN-RELATED"/>
    <property type="match status" value="1"/>
</dbReference>
<name>A0A068WDE0_ECHGR</name>
<dbReference type="SMART" id="SM00320">
    <property type="entry name" value="WD40"/>
    <property type="match status" value="6"/>
</dbReference>
<proteinExistence type="predicted"/>
<dbReference type="OrthoDB" id="4189at2759"/>
<evidence type="ECO:0000256" key="2">
    <source>
        <dbReference type="ARBA" id="ARBA00022490"/>
    </source>
</evidence>
<evidence type="ECO:0000313" key="5">
    <source>
        <dbReference type="EMBL" id="CDS18107.1"/>
    </source>
</evidence>
<dbReference type="InterPro" id="IPR001680">
    <property type="entry name" value="WD40_rpt"/>
</dbReference>
<keyword evidence="2" id="KW-0963">Cytoplasm</keyword>
<dbReference type="PANTHER" id="PTHR12442">
    <property type="entry name" value="DYNEIN INTERMEDIATE CHAIN"/>
    <property type="match status" value="1"/>
</dbReference>